<dbReference type="Pfam" id="PF16548">
    <property type="entry name" value="FlgT_N"/>
    <property type="match status" value="1"/>
</dbReference>
<name>A0ABS5HY68_9GAMM</name>
<dbReference type="InterPro" id="IPR032386">
    <property type="entry name" value="FlgT_M"/>
</dbReference>
<keyword evidence="6" id="KW-1185">Reference proteome</keyword>
<feature type="domain" description="Flagellar assembly protein T C-terminal" evidence="2">
    <location>
        <begin position="309"/>
        <end position="385"/>
    </location>
</feature>
<evidence type="ECO:0000259" key="3">
    <source>
        <dbReference type="Pfam" id="PF16539"/>
    </source>
</evidence>
<evidence type="ECO:0000313" key="6">
    <source>
        <dbReference type="Proteomes" id="UP000811844"/>
    </source>
</evidence>
<keyword evidence="5" id="KW-0969">Cilium</keyword>
<dbReference type="Gene3D" id="2.40.10.410">
    <property type="entry name" value="FlgT, C-terminal domain"/>
    <property type="match status" value="1"/>
</dbReference>
<dbReference type="EMBL" id="JAAIKR010000001">
    <property type="protein sequence ID" value="MBR9726727.1"/>
    <property type="molecule type" value="Genomic_DNA"/>
</dbReference>
<evidence type="ECO:0000313" key="5">
    <source>
        <dbReference type="EMBL" id="MBR9726727.1"/>
    </source>
</evidence>
<evidence type="ECO:0000259" key="4">
    <source>
        <dbReference type="Pfam" id="PF16548"/>
    </source>
</evidence>
<comment type="caution">
    <text evidence="5">The sequence shown here is derived from an EMBL/GenBank/DDBJ whole genome shotgun (WGS) entry which is preliminary data.</text>
</comment>
<evidence type="ECO:0000256" key="1">
    <source>
        <dbReference type="SAM" id="SignalP"/>
    </source>
</evidence>
<dbReference type="Proteomes" id="UP000811844">
    <property type="component" value="Unassembled WGS sequence"/>
</dbReference>
<proteinExistence type="predicted"/>
<feature type="signal peptide" evidence="1">
    <location>
        <begin position="1"/>
        <end position="20"/>
    </location>
</feature>
<gene>
    <name evidence="5" type="ORF">G3R48_01815</name>
</gene>
<dbReference type="InterPro" id="IPR032388">
    <property type="entry name" value="FlgT_C"/>
</dbReference>
<evidence type="ECO:0000259" key="2">
    <source>
        <dbReference type="Pfam" id="PF16538"/>
    </source>
</evidence>
<dbReference type="Gene3D" id="3.30.1660.40">
    <property type="entry name" value="FlgT, N-terminal domain"/>
    <property type="match status" value="1"/>
</dbReference>
<dbReference type="InterPro" id="IPR038180">
    <property type="entry name" value="FlgT_N_sf"/>
</dbReference>
<protein>
    <submittedName>
        <fullName evidence="5">Flagellar biosynthesis protein FlgT</fullName>
    </submittedName>
</protein>
<dbReference type="Pfam" id="PF16539">
    <property type="entry name" value="FlgT_M"/>
    <property type="match status" value="1"/>
</dbReference>
<keyword evidence="5" id="KW-0282">Flagellum</keyword>
<keyword evidence="1" id="KW-0732">Signal</keyword>
<organism evidence="5 6">
    <name type="scientific">Shewanella intestini</name>
    <dbReference type="NCBI Taxonomy" id="2017544"/>
    <lineage>
        <taxon>Bacteria</taxon>
        <taxon>Pseudomonadati</taxon>
        <taxon>Pseudomonadota</taxon>
        <taxon>Gammaproteobacteria</taxon>
        <taxon>Alteromonadales</taxon>
        <taxon>Shewanellaceae</taxon>
        <taxon>Shewanella</taxon>
    </lineage>
</organism>
<reference evidence="5 6" key="1">
    <citation type="submission" date="2020-02" db="EMBL/GenBank/DDBJ databases">
        <title>Shewanella WXL01 sp. nov., a marine bacterium isolated from green algae in Luhuitou Fringing Reef (Northern South China Sea).</title>
        <authorList>
            <person name="Wang X."/>
        </authorList>
    </citation>
    <scope>NUCLEOTIDE SEQUENCE [LARGE SCALE GENOMIC DNA]</scope>
    <source>
        <strain evidence="5 6">MCCC 1A01895</strain>
    </source>
</reference>
<dbReference type="Pfam" id="PF16538">
    <property type="entry name" value="FlgT_C"/>
    <property type="match status" value="1"/>
</dbReference>
<feature type="domain" description="Flagellar assembly protein T middle" evidence="3">
    <location>
        <begin position="113"/>
        <end position="265"/>
    </location>
</feature>
<accession>A0ABS5HY68</accession>
<keyword evidence="5" id="KW-0966">Cell projection</keyword>
<dbReference type="InterPro" id="IPR038165">
    <property type="entry name" value="FlgT_C_sf"/>
</dbReference>
<dbReference type="Gene3D" id="3.40.50.10610">
    <property type="entry name" value="ABC-type transport auxiliary lipoprotein component"/>
    <property type="match status" value="1"/>
</dbReference>
<sequence>MLSLLVLLVCGLMLASHAVADQVEVTGKAKIVDGNIDKAREDAISQAMNYASLKAGVNFSSDQQITQGKLTHDSFNMKRMGAANDVQLVSESIDDDIMTVILRMDVVEQEANEQCSSQTLKAAIMLPKSRIKDRSQLSYGQLNNFEEDFSLKLGEFLNTHSKYSFARIYADEKLDNKNRLVNYRGNLLPSWLSEITDSHYVLQPEILDISLADYKSSMFGLINYTPERQIRFKLSLYHGISGEVVWSQTFESSAPWEFEKNQAVATNTAQFWQSSYGFKILNLFEKSVFELDSQLSCRPLLGQIIARQGDRIIINLGRNNGVKLGDKFQIILQRNIPDRINMMRAVASKTRANVVIDQVTESTATAIVTGVDSADNIQINDIAIKN</sequence>
<dbReference type="InterPro" id="IPR032370">
    <property type="entry name" value="FlgT_N"/>
</dbReference>
<feature type="chain" id="PRO_5047133293" evidence="1">
    <location>
        <begin position="21"/>
        <end position="386"/>
    </location>
</feature>
<feature type="domain" description="Flagellar assembly protein T N-terminal" evidence="4">
    <location>
        <begin position="22"/>
        <end position="107"/>
    </location>
</feature>